<dbReference type="InterPro" id="IPR007627">
    <property type="entry name" value="RNA_pol_sigma70_r2"/>
</dbReference>
<evidence type="ECO:0000256" key="5">
    <source>
        <dbReference type="SAM" id="MobiDB-lite"/>
    </source>
</evidence>
<name>A0A1C6RD45_9ACTN</name>
<dbReference type="Pfam" id="PF04542">
    <property type="entry name" value="Sigma70_r2"/>
    <property type="match status" value="1"/>
</dbReference>
<evidence type="ECO:0000259" key="7">
    <source>
        <dbReference type="Pfam" id="PF08281"/>
    </source>
</evidence>
<dbReference type="GO" id="GO:0006352">
    <property type="term" value="P:DNA-templated transcription initiation"/>
    <property type="evidence" value="ECO:0007669"/>
    <property type="project" value="InterPro"/>
</dbReference>
<dbReference type="OrthoDB" id="6689546at2"/>
<keyword evidence="9" id="KW-1185">Reference proteome</keyword>
<keyword evidence="4" id="KW-0804">Transcription</keyword>
<evidence type="ECO:0000256" key="1">
    <source>
        <dbReference type="ARBA" id="ARBA00010641"/>
    </source>
</evidence>
<protein>
    <submittedName>
        <fullName evidence="8">RNA polymerase sigma-70 factor, ECF subfamily</fullName>
    </submittedName>
</protein>
<dbReference type="InterPro" id="IPR013324">
    <property type="entry name" value="RNA_pol_sigma_r3/r4-like"/>
</dbReference>
<comment type="similarity">
    <text evidence="1">Belongs to the sigma-70 factor family. ECF subfamily.</text>
</comment>
<evidence type="ECO:0000313" key="9">
    <source>
        <dbReference type="Proteomes" id="UP000199699"/>
    </source>
</evidence>
<feature type="region of interest" description="Disordered" evidence="5">
    <location>
        <begin position="75"/>
        <end position="95"/>
    </location>
</feature>
<reference evidence="8 9" key="1">
    <citation type="submission" date="2016-06" db="EMBL/GenBank/DDBJ databases">
        <authorList>
            <person name="Kjaerup R.B."/>
            <person name="Dalgaard T.S."/>
            <person name="Juul-Madsen H.R."/>
        </authorList>
    </citation>
    <scope>NUCLEOTIDE SEQUENCE [LARGE SCALE GENOMIC DNA]</scope>
    <source>
        <strain evidence="8 9">DSM 43818</strain>
    </source>
</reference>
<evidence type="ECO:0000259" key="6">
    <source>
        <dbReference type="Pfam" id="PF04542"/>
    </source>
</evidence>
<dbReference type="AlphaFoldDB" id="A0A1C6RD45"/>
<evidence type="ECO:0000256" key="2">
    <source>
        <dbReference type="ARBA" id="ARBA00023015"/>
    </source>
</evidence>
<gene>
    <name evidence="8" type="ORF">GA0070616_0590</name>
</gene>
<proteinExistence type="inferred from homology"/>
<evidence type="ECO:0000256" key="4">
    <source>
        <dbReference type="ARBA" id="ARBA00023163"/>
    </source>
</evidence>
<dbReference type="PANTHER" id="PTHR30173">
    <property type="entry name" value="SIGMA 19 FACTOR"/>
    <property type="match status" value="1"/>
</dbReference>
<keyword evidence="2" id="KW-0805">Transcription regulation</keyword>
<dbReference type="RefSeq" id="WP_091075725.1">
    <property type="nucleotide sequence ID" value="NZ_FMHT01000003.1"/>
</dbReference>
<feature type="domain" description="RNA polymerase sigma-70 region 2" evidence="6">
    <location>
        <begin position="8"/>
        <end position="69"/>
    </location>
</feature>
<organism evidence="8 9">
    <name type="scientific">Micromonospora nigra</name>
    <dbReference type="NCBI Taxonomy" id="145857"/>
    <lineage>
        <taxon>Bacteria</taxon>
        <taxon>Bacillati</taxon>
        <taxon>Actinomycetota</taxon>
        <taxon>Actinomycetes</taxon>
        <taxon>Micromonosporales</taxon>
        <taxon>Micromonosporaceae</taxon>
        <taxon>Micromonospora</taxon>
    </lineage>
</organism>
<dbReference type="GO" id="GO:0003677">
    <property type="term" value="F:DNA binding"/>
    <property type="evidence" value="ECO:0007669"/>
    <property type="project" value="InterPro"/>
</dbReference>
<dbReference type="InterPro" id="IPR036388">
    <property type="entry name" value="WH-like_DNA-bd_sf"/>
</dbReference>
<dbReference type="SUPFAM" id="SSF88659">
    <property type="entry name" value="Sigma3 and sigma4 domains of RNA polymerase sigma factors"/>
    <property type="match status" value="1"/>
</dbReference>
<dbReference type="InterPro" id="IPR013249">
    <property type="entry name" value="RNA_pol_sigma70_r4_t2"/>
</dbReference>
<keyword evidence="3" id="KW-0731">Sigma factor</keyword>
<dbReference type="PANTHER" id="PTHR30173:SF36">
    <property type="entry name" value="ECF RNA POLYMERASE SIGMA FACTOR SIGJ"/>
    <property type="match status" value="1"/>
</dbReference>
<dbReference type="EMBL" id="FMHT01000003">
    <property type="protein sequence ID" value="SCL14959.1"/>
    <property type="molecule type" value="Genomic_DNA"/>
</dbReference>
<dbReference type="Pfam" id="PF08281">
    <property type="entry name" value="Sigma70_r4_2"/>
    <property type="match status" value="1"/>
</dbReference>
<dbReference type="InterPro" id="IPR013325">
    <property type="entry name" value="RNA_pol_sigma_r2"/>
</dbReference>
<dbReference type="Proteomes" id="UP000199699">
    <property type="component" value="Unassembled WGS sequence"/>
</dbReference>
<evidence type="ECO:0000256" key="3">
    <source>
        <dbReference type="ARBA" id="ARBA00023082"/>
    </source>
</evidence>
<accession>A0A1C6RD45</accession>
<dbReference type="Gene3D" id="1.10.10.10">
    <property type="entry name" value="Winged helix-like DNA-binding domain superfamily/Winged helix DNA-binding domain"/>
    <property type="match status" value="1"/>
</dbReference>
<sequence length="197" mass="22325">MGGTVQEFESHRRRLLAIAYRWVGSTVEAEDIVSEAWIRWHRVCDVRDHGAVLSTIVTRLCSDHLKSARIRREKCSGTTLPEPAGPTSASPQHKLERDEEIALVARQLLERLNPAERAVVVLRHGFEYTYRDVSAITGIREASCRKLYSRGRARLAGDRRFRIEPEKQAELAHRLVAASRSGELHALERLLAADIKN</sequence>
<dbReference type="GO" id="GO:0016987">
    <property type="term" value="F:sigma factor activity"/>
    <property type="evidence" value="ECO:0007669"/>
    <property type="project" value="UniProtKB-KW"/>
</dbReference>
<dbReference type="SUPFAM" id="SSF88946">
    <property type="entry name" value="Sigma2 domain of RNA polymerase sigma factors"/>
    <property type="match status" value="1"/>
</dbReference>
<dbReference type="InterPro" id="IPR014284">
    <property type="entry name" value="RNA_pol_sigma-70_dom"/>
</dbReference>
<dbReference type="STRING" id="145857.GA0070616_0590"/>
<dbReference type="NCBIfam" id="TIGR02937">
    <property type="entry name" value="sigma70-ECF"/>
    <property type="match status" value="1"/>
</dbReference>
<evidence type="ECO:0000313" key="8">
    <source>
        <dbReference type="EMBL" id="SCL14959.1"/>
    </source>
</evidence>
<feature type="domain" description="RNA polymerase sigma factor 70 region 4 type 2" evidence="7">
    <location>
        <begin position="106"/>
        <end position="155"/>
    </location>
</feature>
<dbReference type="Gene3D" id="1.10.1740.10">
    <property type="match status" value="1"/>
</dbReference>
<dbReference type="InterPro" id="IPR052704">
    <property type="entry name" value="ECF_Sigma-70_Domain"/>
</dbReference>